<reference evidence="1 2" key="1">
    <citation type="submission" date="2017-02" db="EMBL/GenBank/DDBJ databases">
        <title>The new phylogeny of genus Mycobacterium.</title>
        <authorList>
            <person name="Tortoli E."/>
            <person name="Trovato A."/>
            <person name="Cirillo D.M."/>
        </authorList>
    </citation>
    <scope>NUCLEOTIDE SEQUENCE [LARGE SCALE GENOMIC DNA]</scope>
    <source>
        <strain evidence="1 2">DSM 45000</strain>
    </source>
</reference>
<evidence type="ECO:0000313" key="1">
    <source>
        <dbReference type="EMBL" id="ORB45383.1"/>
    </source>
</evidence>
<keyword evidence="2" id="KW-1185">Reference proteome</keyword>
<name>A0A1X0IF85_9MYCO</name>
<evidence type="ECO:0008006" key="3">
    <source>
        <dbReference type="Google" id="ProtNLM"/>
    </source>
</evidence>
<protein>
    <recommendedName>
        <fullName evidence="3">Oxidoreductase</fullName>
    </recommendedName>
</protein>
<dbReference type="InterPro" id="IPR002347">
    <property type="entry name" value="SDR_fam"/>
</dbReference>
<dbReference type="STRING" id="590652.BST39_03915"/>
<gene>
    <name evidence="1" type="ORF">BST39_03915</name>
</gene>
<dbReference type="Gene3D" id="3.40.50.720">
    <property type="entry name" value="NAD(P)-binding Rossmann-like Domain"/>
    <property type="match status" value="1"/>
</dbReference>
<dbReference type="RefSeq" id="WP_372510060.1">
    <property type="nucleotide sequence ID" value="NZ_AP022619.1"/>
</dbReference>
<dbReference type="EMBL" id="MVIE01000004">
    <property type="protein sequence ID" value="ORB45383.1"/>
    <property type="molecule type" value="Genomic_DNA"/>
</dbReference>
<proteinExistence type="predicted"/>
<dbReference type="AlphaFoldDB" id="A0A1X0IF85"/>
<dbReference type="SUPFAM" id="SSF51735">
    <property type="entry name" value="NAD(P)-binding Rossmann-fold domains"/>
    <property type="match status" value="1"/>
</dbReference>
<accession>A0A1X0IF85</accession>
<sequence>MAPEDLDETTRLVEKAGRRIVAGQADVRDGDQLTTLIDRGVDELGRLDFFLANAGIMPSIGEPSQQLSAFRDAIDVMLTGVYQTIEAQGRSSALTAASVLNGRIWPTSPNSLG</sequence>
<dbReference type="Proteomes" id="UP000192513">
    <property type="component" value="Unassembled WGS sequence"/>
</dbReference>
<organism evidence="1 2">
    <name type="scientific">Mycobacterium paraseoulense</name>
    <dbReference type="NCBI Taxonomy" id="590652"/>
    <lineage>
        <taxon>Bacteria</taxon>
        <taxon>Bacillati</taxon>
        <taxon>Actinomycetota</taxon>
        <taxon>Actinomycetes</taxon>
        <taxon>Mycobacteriales</taxon>
        <taxon>Mycobacteriaceae</taxon>
        <taxon>Mycobacterium</taxon>
    </lineage>
</organism>
<dbReference type="Pfam" id="PF13561">
    <property type="entry name" value="adh_short_C2"/>
    <property type="match status" value="1"/>
</dbReference>
<dbReference type="InterPro" id="IPR036291">
    <property type="entry name" value="NAD(P)-bd_dom_sf"/>
</dbReference>
<evidence type="ECO:0000313" key="2">
    <source>
        <dbReference type="Proteomes" id="UP000192513"/>
    </source>
</evidence>
<comment type="caution">
    <text evidence="1">The sequence shown here is derived from an EMBL/GenBank/DDBJ whole genome shotgun (WGS) entry which is preliminary data.</text>
</comment>